<dbReference type="PANTHER" id="PTHR35721">
    <property type="entry name" value="UREIDOGLYCOLATE HYDROLASE"/>
    <property type="match status" value="1"/>
</dbReference>
<name>A0ABU0HG02_9HYPH</name>
<keyword evidence="6" id="KW-1185">Reference proteome</keyword>
<dbReference type="InterPro" id="IPR011051">
    <property type="entry name" value="RmlC_Cupin_sf"/>
</dbReference>
<keyword evidence="3" id="KW-0456">Lyase</keyword>
<evidence type="ECO:0000256" key="4">
    <source>
        <dbReference type="ARBA" id="ARBA00047684"/>
    </source>
</evidence>
<accession>A0ABU0HG02</accession>
<comment type="caution">
    <text evidence="5">The sequence shown here is derived from an EMBL/GenBank/DDBJ whole genome shotgun (WGS) entry which is preliminary data.</text>
</comment>
<dbReference type="RefSeq" id="WP_266351308.1">
    <property type="nucleotide sequence ID" value="NZ_JAPKNG010000008.1"/>
</dbReference>
<comment type="catalytic activity">
    <reaction evidence="4">
        <text>(S)-ureidoglycolate = urea + glyoxylate</text>
        <dbReference type="Rhea" id="RHEA:11304"/>
        <dbReference type="ChEBI" id="CHEBI:16199"/>
        <dbReference type="ChEBI" id="CHEBI:36655"/>
        <dbReference type="ChEBI" id="CHEBI:57296"/>
        <dbReference type="EC" id="4.3.2.3"/>
    </reaction>
</comment>
<keyword evidence="2" id="KW-0659">Purine metabolism</keyword>
<comment type="subunit">
    <text evidence="1">Homodimer.</text>
</comment>
<dbReference type="Proteomes" id="UP001241603">
    <property type="component" value="Unassembled WGS sequence"/>
</dbReference>
<organism evidence="5 6">
    <name type="scientific">Kaistia dalseonensis</name>
    <dbReference type="NCBI Taxonomy" id="410840"/>
    <lineage>
        <taxon>Bacteria</taxon>
        <taxon>Pseudomonadati</taxon>
        <taxon>Pseudomonadota</taxon>
        <taxon>Alphaproteobacteria</taxon>
        <taxon>Hyphomicrobiales</taxon>
        <taxon>Kaistiaceae</taxon>
        <taxon>Kaistia</taxon>
    </lineage>
</organism>
<protein>
    <submittedName>
        <fullName evidence="5">Ureidoglycolate hydrolase</fullName>
    </submittedName>
</protein>
<dbReference type="SUPFAM" id="SSF51182">
    <property type="entry name" value="RmlC-like cupins"/>
    <property type="match status" value="1"/>
</dbReference>
<dbReference type="Pfam" id="PF04115">
    <property type="entry name" value="Ureidogly_lyase"/>
    <property type="match status" value="1"/>
</dbReference>
<dbReference type="EMBL" id="JAUSVO010000008">
    <property type="protein sequence ID" value="MDQ0440429.1"/>
    <property type="molecule type" value="Genomic_DNA"/>
</dbReference>
<keyword evidence="5" id="KW-0378">Hydrolase</keyword>
<sequence>MTTPQATLDVERRPLIAEPITAEAFLPFGRLIEPTEDMVPAGAIDAALDLSGGAPRFYIMRLDYRGYDVNGITRHGDVTQVLASVGGKSWLLCVAPPVGDGDKPDPEAIRAFVIPGDVAVLLYRGSWHAGPYFHDAEMKFFNLELIDTNVVDHFTVNLGRTFGYNFKVIDPAKS</sequence>
<dbReference type="InterPro" id="IPR007247">
    <property type="entry name" value="Ureidogly_lyase"/>
</dbReference>
<evidence type="ECO:0000256" key="2">
    <source>
        <dbReference type="ARBA" id="ARBA00022631"/>
    </source>
</evidence>
<proteinExistence type="predicted"/>
<evidence type="ECO:0000313" key="6">
    <source>
        <dbReference type="Proteomes" id="UP001241603"/>
    </source>
</evidence>
<dbReference type="GO" id="GO:0016787">
    <property type="term" value="F:hydrolase activity"/>
    <property type="evidence" value="ECO:0007669"/>
    <property type="project" value="UniProtKB-KW"/>
</dbReference>
<gene>
    <name evidence="5" type="ORF">QO014_004844</name>
</gene>
<evidence type="ECO:0000256" key="3">
    <source>
        <dbReference type="ARBA" id="ARBA00023239"/>
    </source>
</evidence>
<dbReference type="PANTHER" id="PTHR35721:SF1">
    <property type="entry name" value="UREIDOGLYCOLATE HYDROLASE"/>
    <property type="match status" value="1"/>
</dbReference>
<dbReference type="InterPro" id="IPR024060">
    <property type="entry name" value="Ureidoglycolate_lyase_dom_sf"/>
</dbReference>
<dbReference type="Gene3D" id="2.60.120.480">
    <property type="entry name" value="Ureidoglycolate hydrolase"/>
    <property type="match status" value="1"/>
</dbReference>
<evidence type="ECO:0000313" key="5">
    <source>
        <dbReference type="EMBL" id="MDQ0440429.1"/>
    </source>
</evidence>
<evidence type="ECO:0000256" key="1">
    <source>
        <dbReference type="ARBA" id="ARBA00011738"/>
    </source>
</evidence>
<reference evidence="5 6" key="1">
    <citation type="submission" date="2023-07" db="EMBL/GenBank/DDBJ databases">
        <title>Genomic Encyclopedia of Type Strains, Phase IV (KMG-IV): sequencing the most valuable type-strain genomes for metagenomic binning, comparative biology and taxonomic classification.</title>
        <authorList>
            <person name="Goeker M."/>
        </authorList>
    </citation>
    <scope>NUCLEOTIDE SEQUENCE [LARGE SCALE GENOMIC DNA]</scope>
    <source>
        <strain evidence="5 6">B6-8</strain>
    </source>
</reference>